<dbReference type="GO" id="GO:0016887">
    <property type="term" value="F:ATP hydrolysis activity"/>
    <property type="evidence" value="ECO:0007669"/>
    <property type="project" value="InterPro"/>
</dbReference>
<dbReference type="GO" id="GO:0005886">
    <property type="term" value="C:plasma membrane"/>
    <property type="evidence" value="ECO:0007669"/>
    <property type="project" value="TreeGrafter"/>
</dbReference>
<evidence type="ECO:0000259" key="5">
    <source>
        <dbReference type="PROSITE" id="PS50893"/>
    </source>
</evidence>
<accession>A0A7T0BZR3</accession>
<dbReference type="InterPro" id="IPR003439">
    <property type="entry name" value="ABC_transporter-like_ATP-bd"/>
</dbReference>
<sequence>MLKIDHVSKVYRVGNQDFTALHNVSLEIPAGAFMSFVGPSGSGKTTLLNLLGGLDKPTKGHVMFRDYRLDELSREKLAEIRRQHIGFIFQSYNLLPVYTVFENILFPLLLNNEKESKVRERVKEIIHQVGLEPETHKKPSELSGGQCQRVAIARALIKKPDIVLADEPTANLDKENSLMILELMQQLNRDYKAAFIFSTHDEKVHRFVNREIRLEDGYVISDHLVESAPT</sequence>
<protein>
    <submittedName>
        <fullName evidence="6">ABC transporter ATP-binding protein</fullName>
    </submittedName>
</protein>
<evidence type="ECO:0000313" key="7">
    <source>
        <dbReference type="Proteomes" id="UP000594688"/>
    </source>
</evidence>
<feature type="domain" description="ABC transporter" evidence="5">
    <location>
        <begin position="2"/>
        <end position="228"/>
    </location>
</feature>
<keyword evidence="2" id="KW-0547">Nucleotide-binding</keyword>
<dbReference type="PROSITE" id="PS50893">
    <property type="entry name" value="ABC_TRANSPORTER_2"/>
    <property type="match status" value="1"/>
</dbReference>
<dbReference type="GO" id="GO:0098796">
    <property type="term" value="C:membrane protein complex"/>
    <property type="evidence" value="ECO:0007669"/>
    <property type="project" value="UniProtKB-ARBA"/>
</dbReference>
<name>A0A7T0BZR3_9BACT</name>
<dbReference type="InterPro" id="IPR003593">
    <property type="entry name" value="AAA+_ATPase"/>
</dbReference>
<evidence type="ECO:0000256" key="3">
    <source>
        <dbReference type="ARBA" id="ARBA00022840"/>
    </source>
</evidence>
<dbReference type="InterPro" id="IPR017871">
    <property type="entry name" value="ABC_transporter-like_CS"/>
</dbReference>
<proteinExistence type="inferred from homology"/>
<reference evidence="6 7" key="1">
    <citation type="submission" date="2020-02" db="EMBL/GenBank/DDBJ databases">
        <title>Genomic and physiological characterization of two novel Nitrospinaceae genera.</title>
        <authorList>
            <person name="Mueller A.J."/>
            <person name="Jung M.-Y."/>
            <person name="Strachan C.R."/>
            <person name="Herbold C.W."/>
            <person name="Kirkegaard R.H."/>
            <person name="Daims H."/>
        </authorList>
    </citation>
    <scope>NUCLEOTIDE SEQUENCE [LARGE SCALE GENOMIC DNA]</scope>
    <source>
        <strain evidence="6">EB</strain>
    </source>
</reference>
<organism evidence="6 7">
    <name type="scientific">Candidatus Nitronauta litoralis</name>
    <dbReference type="NCBI Taxonomy" id="2705533"/>
    <lineage>
        <taxon>Bacteria</taxon>
        <taxon>Pseudomonadati</taxon>
        <taxon>Nitrospinota/Tectimicrobiota group</taxon>
        <taxon>Nitrospinota</taxon>
        <taxon>Nitrospinia</taxon>
        <taxon>Nitrospinales</taxon>
        <taxon>Nitrospinaceae</taxon>
        <taxon>Candidatus Nitronauta</taxon>
    </lineage>
</organism>
<dbReference type="PANTHER" id="PTHR24220">
    <property type="entry name" value="IMPORT ATP-BINDING PROTEIN"/>
    <property type="match status" value="1"/>
</dbReference>
<gene>
    <name evidence="6" type="ORF">G3M70_17040</name>
</gene>
<dbReference type="PROSITE" id="PS00211">
    <property type="entry name" value="ABC_TRANSPORTER_1"/>
    <property type="match status" value="1"/>
</dbReference>
<dbReference type="Proteomes" id="UP000594688">
    <property type="component" value="Chromosome"/>
</dbReference>
<dbReference type="AlphaFoldDB" id="A0A7T0BZR3"/>
<dbReference type="CDD" id="cd03255">
    <property type="entry name" value="ABC_MJ0796_LolCDE_FtsE"/>
    <property type="match status" value="1"/>
</dbReference>
<dbReference type="FunFam" id="3.40.50.300:FF:000032">
    <property type="entry name" value="Export ABC transporter ATP-binding protein"/>
    <property type="match status" value="1"/>
</dbReference>
<dbReference type="KEGG" id="nli:G3M70_17040"/>
<dbReference type="InterPro" id="IPR015854">
    <property type="entry name" value="ABC_transpr_LolD-like"/>
</dbReference>
<dbReference type="InterPro" id="IPR017911">
    <property type="entry name" value="MacB-like_ATP-bd"/>
</dbReference>
<evidence type="ECO:0000256" key="2">
    <source>
        <dbReference type="ARBA" id="ARBA00022741"/>
    </source>
</evidence>
<evidence type="ECO:0000256" key="1">
    <source>
        <dbReference type="ARBA" id="ARBA00022448"/>
    </source>
</evidence>
<dbReference type="Gene3D" id="3.40.50.300">
    <property type="entry name" value="P-loop containing nucleotide triphosphate hydrolases"/>
    <property type="match status" value="1"/>
</dbReference>
<dbReference type="Pfam" id="PF00005">
    <property type="entry name" value="ABC_tran"/>
    <property type="match status" value="1"/>
</dbReference>
<dbReference type="SMART" id="SM00382">
    <property type="entry name" value="AAA"/>
    <property type="match status" value="1"/>
</dbReference>
<dbReference type="SUPFAM" id="SSF52540">
    <property type="entry name" value="P-loop containing nucleoside triphosphate hydrolases"/>
    <property type="match status" value="1"/>
</dbReference>
<dbReference type="GO" id="GO:0022857">
    <property type="term" value="F:transmembrane transporter activity"/>
    <property type="evidence" value="ECO:0007669"/>
    <property type="project" value="TreeGrafter"/>
</dbReference>
<comment type="similarity">
    <text evidence="4">Belongs to the ABC transporter superfamily. Macrolide exporter (TC 3.A.1.122) family.</text>
</comment>
<dbReference type="InterPro" id="IPR027417">
    <property type="entry name" value="P-loop_NTPase"/>
</dbReference>
<keyword evidence="3 6" id="KW-0067">ATP-binding</keyword>
<dbReference type="GO" id="GO:0005524">
    <property type="term" value="F:ATP binding"/>
    <property type="evidence" value="ECO:0007669"/>
    <property type="project" value="UniProtKB-KW"/>
</dbReference>
<evidence type="ECO:0000313" key="6">
    <source>
        <dbReference type="EMBL" id="QPJ63861.1"/>
    </source>
</evidence>
<keyword evidence="1" id="KW-0813">Transport</keyword>
<dbReference type="EMBL" id="CP048685">
    <property type="protein sequence ID" value="QPJ63861.1"/>
    <property type="molecule type" value="Genomic_DNA"/>
</dbReference>
<evidence type="ECO:0000256" key="4">
    <source>
        <dbReference type="ARBA" id="ARBA00038388"/>
    </source>
</evidence>